<protein>
    <submittedName>
        <fullName evidence="1">Putative secreted protein</fullName>
    </submittedName>
</protein>
<proteinExistence type="predicted"/>
<name>A0A6B0U6F5_IXORI</name>
<accession>A0A6B0U6F5</accession>
<sequence>MVAHSWICFREIISQKFFCSTVCTLYFVSLTLCSTAEATEKRAYANLFKRKERRNRREGLGFLLSLLYRCTTQPHLCSKSWHNMSRNQFLQTAQSGIEAG</sequence>
<dbReference type="AlphaFoldDB" id="A0A6B0U6F5"/>
<dbReference type="EMBL" id="GIFC01006049">
    <property type="protein sequence ID" value="MXU88132.1"/>
    <property type="molecule type" value="Transcribed_RNA"/>
</dbReference>
<reference evidence="1" key="1">
    <citation type="submission" date="2019-12" db="EMBL/GenBank/DDBJ databases">
        <title>An insight into the sialome of adult female Ixodes ricinus ticks feeding for 6 days.</title>
        <authorList>
            <person name="Perner J."/>
            <person name="Ribeiro J.M.C."/>
        </authorList>
    </citation>
    <scope>NUCLEOTIDE SEQUENCE</scope>
    <source>
        <strain evidence="1">Semi-engorged</strain>
        <tissue evidence="1">Salivary glands</tissue>
    </source>
</reference>
<organism evidence="1">
    <name type="scientific">Ixodes ricinus</name>
    <name type="common">Common tick</name>
    <name type="synonym">Acarus ricinus</name>
    <dbReference type="NCBI Taxonomy" id="34613"/>
    <lineage>
        <taxon>Eukaryota</taxon>
        <taxon>Metazoa</taxon>
        <taxon>Ecdysozoa</taxon>
        <taxon>Arthropoda</taxon>
        <taxon>Chelicerata</taxon>
        <taxon>Arachnida</taxon>
        <taxon>Acari</taxon>
        <taxon>Parasitiformes</taxon>
        <taxon>Ixodida</taxon>
        <taxon>Ixodoidea</taxon>
        <taxon>Ixodidae</taxon>
        <taxon>Ixodinae</taxon>
        <taxon>Ixodes</taxon>
    </lineage>
</organism>
<evidence type="ECO:0000313" key="1">
    <source>
        <dbReference type="EMBL" id="MXU88132.1"/>
    </source>
</evidence>